<name>A0A9W4TUE0_9ASCO</name>
<keyword evidence="2" id="KW-1185">Reference proteome</keyword>
<dbReference type="PANTHER" id="PTHR28075:SF1">
    <property type="entry name" value="DUF1748-DOMAIN-CONTAINING PROTEIN"/>
    <property type="match status" value="1"/>
</dbReference>
<evidence type="ECO:0000313" key="1">
    <source>
        <dbReference type="EMBL" id="CAI5757299.1"/>
    </source>
</evidence>
<dbReference type="InterPro" id="IPR013726">
    <property type="entry name" value="Mitofissin"/>
</dbReference>
<evidence type="ECO:0000313" key="2">
    <source>
        <dbReference type="Proteomes" id="UP001152885"/>
    </source>
</evidence>
<dbReference type="AlphaFoldDB" id="A0A9W4TUE0"/>
<reference evidence="1" key="1">
    <citation type="submission" date="2022-12" db="EMBL/GenBank/DDBJ databases">
        <authorList>
            <person name="Brejova B."/>
        </authorList>
    </citation>
    <scope>NUCLEOTIDE SEQUENCE</scope>
</reference>
<accession>A0A9W4TUE0</accession>
<protein>
    <recommendedName>
        <fullName evidence="3">DUF1748-domain-containing protein</fullName>
    </recommendedName>
</protein>
<gene>
    <name evidence="1" type="ORF">CANVERA_P1816</name>
</gene>
<dbReference type="OrthoDB" id="16824at2759"/>
<evidence type="ECO:0008006" key="3">
    <source>
        <dbReference type="Google" id="ProtNLM"/>
    </source>
</evidence>
<dbReference type="EMBL" id="CANTUO010000001">
    <property type="protein sequence ID" value="CAI5757299.1"/>
    <property type="molecule type" value="Genomic_DNA"/>
</dbReference>
<comment type="caution">
    <text evidence="1">The sequence shown here is derived from an EMBL/GenBank/DDBJ whole genome shotgun (WGS) entry which is preliminary data.</text>
</comment>
<organism evidence="1 2">
    <name type="scientific">Candida verbasci</name>
    <dbReference type="NCBI Taxonomy" id="1227364"/>
    <lineage>
        <taxon>Eukaryota</taxon>
        <taxon>Fungi</taxon>
        <taxon>Dikarya</taxon>
        <taxon>Ascomycota</taxon>
        <taxon>Saccharomycotina</taxon>
        <taxon>Pichiomycetes</taxon>
        <taxon>Debaryomycetaceae</taxon>
        <taxon>Candida/Lodderomyces clade</taxon>
        <taxon>Candida</taxon>
    </lineage>
</organism>
<dbReference type="PANTHER" id="PTHR28075">
    <property type="entry name" value="CHROMOSOME 16, WHOLE GENOME SHOTGUN SEQUENCE"/>
    <property type="match status" value="1"/>
</dbReference>
<dbReference type="Proteomes" id="UP001152885">
    <property type="component" value="Unassembled WGS sequence"/>
</dbReference>
<dbReference type="GO" id="GO:0005737">
    <property type="term" value="C:cytoplasm"/>
    <property type="evidence" value="ECO:0007669"/>
    <property type="project" value="TreeGrafter"/>
</dbReference>
<sequence length="99" mass="11580">MFGKITHYAIDLVMVSIILASVHRNTGLVFDVSHFSSIDVRNWFGQYLSFGETCYDKLIIILRISGYFKQKNLIYDHVEKEANKFIKEKTGRDLNDFKK</sequence>
<dbReference type="Pfam" id="PF08520">
    <property type="entry name" value="Mitofissin"/>
    <property type="match status" value="1"/>
</dbReference>
<proteinExistence type="predicted"/>